<keyword evidence="1" id="KW-0408">Iron</keyword>
<gene>
    <name evidence="3" type="ORF">A3F84_03465</name>
</gene>
<dbReference type="InterPro" id="IPR007167">
    <property type="entry name" value="Fe-transptr_FeoA-like"/>
</dbReference>
<comment type="caution">
    <text evidence="3">The sequence shown here is derived from an EMBL/GenBank/DDBJ whole genome shotgun (WGS) entry which is preliminary data.</text>
</comment>
<organism evidence="3 4">
    <name type="scientific">Handelsmanbacteria sp. (strain RIFCSPLOWO2_12_FULL_64_10)</name>
    <dbReference type="NCBI Taxonomy" id="1817868"/>
    <lineage>
        <taxon>Bacteria</taxon>
        <taxon>Candidatus Handelsmaniibacteriota</taxon>
    </lineage>
</organism>
<dbReference type="PANTHER" id="PTHR42954:SF2">
    <property type="entry name" value="FE(2+) TRANSPORT PROTEIN A"/>
    <property type="match status" value="1"/>
</dbReference>
<dbReference type="InterPro" id="IPR038157">
    <property type="entry name" value="FeoA_core_dom"/>
</dbReference>
<name>A0A1F6CCC5_HANXR</name>
<proteinExistence type="predicted"/>
<evidence type="ECO:0000313" key="3">
    <source>
        <dbReference type="EMBL" id="OGG46846.1"/>
    </source>
</evidence>
<dbReference type="Pfam" id="PF04023">
    <property type="entry name" value="FeoA"/>
    <property type="match status" value="1"/>
</dbReference>
<evidence type="ECO:0000256" key="1">
    <source>
        <dbReference type="ARBA" id="ARBA00023004"/>
    </source>
</evidence>
<evidence type="ECO:0000259" key="2">
    <source>
        <dbReference type="SMART" id="SM00899"/>
    </source>
</evidence>
<dbReference type="SUPFAM" id="SSF50037">
    <property type="entry name" value="C-terminal domain of transcriptional repressors"/>
    <property type="match status" value="1"/>
</dbReference>
<dbReference type="PANTHER" id="PTHR42954">
    <property type="entry name" value="FE(2+) TRANSPORT PROTEIN A"/>
    <property type="match status" value="1"/>
</dbReference>
<accession>A0A1F6CCC5</accession>
<evidence type="ECO:0000313" key="4">
    <source>
        <dbReference type="Proteomes" id="UP000178606"/>
    </source>
</evidence>
<dbReference type="Proteomes" id="UP000178606">
    <property type="component" value="Unassembled WGS sequence"/>
</dbReference>
<feature type="domain" description="Ferrous iron transporter FeoA-like" evidence="2">
    <location>
        <begin position="1"/>
        <end position="73"/>
    </location>
</feature>
<sequence length="78" mass="8288">MTLADIPVGGKVIIESLPDRTAFGRRLMEIGLLPGNEATVMGRAPLRDPIQVCVLGALIAIRRSDALTVHVSPLSNGR</sequence>
<dbReference type="Gene3D" id="2.30.30.90">
    <property type="match status" value="1"/>
</dbReference>
<reference evidence="3 4" key="1">
    <citation type="journal article" date="2016" name="Nat. Commun.">
        <title>Thousands of microbial genomes shed light on interconnected biogeochemical processes in an aquifer system.</title>
        <authorList>
            <person name="Anantharaman K."/>
            <person name="Brown C.T."/>
            <person name="Hug L.A."/>
            <person name="Sharon I."/>
            <person name="Castelle C.J."/>
            <person name="Probst A.J."/>
            <person name="Thomas B.C."/>
            <person name="Singh A."/>
            <person name="Wilkins M.J."/>
            <person name="Karaoz U."/>
            <person name="Brodie E.L."/>
            <person name="Williams K.H."/>
            <person name="Hubbard S.S."/>
            <person name="Banfield J.F."/>
        </authorList>
    </citation>
    <scope>NUCLEOTIDE SEQUENCE [LARGE SCALE GENOMIC DNA]</scope>
    <source>
        <strain evidence="4">RIFCSPLOWO2_12_FULL_64_10</strain>
    </source>
</reference>
<dbReference type="InterPro" id="IPR052713">
    <property type="entry name" value="FeoA"/>
</dbReference>
<dbReference type="AlphaFoldDB" id="A0A1F6CCC5"/>
<dbReference type="InterPro" id="IPR008988">
    <property type="entry name" value="Transcriptional_repressor_C"/>
</dbReference>
<dbReference type="SMART" id="SM00899">
    <property type="entry name" value="FeoA"/>
    <property type="match status" value="1"/>
</dbReference>
<protein>
    <recommendedName>
        <fullName evidence="2">Ferrous iron transporter FeoA-like domain-containing protein</fullName>
    </recommendedName>
</protein>
<dbReference type="EMBL" id="MFKF01000283">
    <property type="protein sequence ID" value="OGG46846.1"/>
    <property type="molecule type" value="Genomic_DNA"/>
</dbReference>
<dbReference type="GO" id="GO:0046914">
    <property type="term" value="F:transition metal ion binding"/>
    <property type="evidence" value="ECO:0007669"/>
    <property type="project" value="InterPro"/>
</dbReference>